<dbReference type="NCBIfam" id="NF004991">
    <property type="entry name" value="PRK06370.1-3"/>
    <property type="match status" value="1"/>
</dbReference>
<evidence type="ECO:0000259" key="10">
    <source>
        <dbReference type="PROSITE" id="PS50186"/>
    </source>
</evidence>
<dbReference type="EMBL" id="CAJHUC010001118">
    <property type="protein sequence ID" value="CAD7699825.1"/>
    <property type="molecule type" value="Genomic_DNA"/>
</dbReference>
<keyword evidence="7" id="KW-1015">Disulfide bond</keyword>
<dbReference type="InterPro" id="IPR036388">
    <property type="entry name" value="WH-like_DNA-bd_sf"/>
</dbReference>
<dbReference type="Pfam" id="PF07992">
    <property type="entry name" value="Pyr_redox_2"/>
    <property type="match status" value="1"/>
</dbReference>
<evidence type="ECO:0000256" key="7">
    <source>
        <dbReference type="ARBA" id="ARBA00023157"/>
    </source>
</evidence>
<dbReference type="AlphaFoldDB" id="A0A8S1J101"/>
<dbReference type="InterPro" id="IPR023753">
    <property type="entry name" value="FAD/NAD-binding_dom"/>
</dbReference>
<dbReference type="PROSITE" id="PS00076">
    <property type="entry name" value="PYRIDINE_REDOX_1"/>
    <property type="match status" value="1"/>
</dbReference>
<dbReference type="GO" id="GO:0003955">
    <property type="term" value="F:NAD(P)H dehydrogenase (quinone) activity"/>
    <property type="evidence" value="ECO:0007669"/>
    <property type="project" value="TreeGrafter"/>
</dbReference>
<gene>
    <name evidence="11" type="ORF">OSTQU699_LOCUS5184</name>
</gene>
<dbReference type="SMART" id="SM00049">
    <property type="entry name" value="DEP"/>
    <property type="match status" value="1"/>
</dbReference>
<evidence type="ECO:0000256" key="8">
    <source>
        <dbReference type="ARBA" id="ARBA00023284"/>
    </source>
</evidence>
<sequence>MSTDPLAMPTASQRLLDSEGFFDFVSQEMRSGLQVKDRTHNFKKYPACFTGKEAVAFFMAKKYAQTEEDAIKLGNCIMEMGVFEHVTRDHELKNEGLFYRFSSQGASAEQEVPKLSWADAVLRPNNESKLAVGLQPQMPSWDNSGFTVGVKDLNVSPLDEHNVKLLDNVHPAQWAEPSPTKEKYNLVVIGAGSGGLVTAAGSAGVGARVAIIEEHLLGGDCLNVGCVPSKAVIRCARAVYEARNAAQFGVKVTGVEVDFGAVMERMRRIRAGISSHDSAARYQSLGVDVYIGHAKFTSKDSVVVNGKELKYAACVIASGATASVPPIKGLRDVPYLTNASFFNLTELPKRFGVIGTGVIGLELAQSMARFGSLVTVMGRSGKILEKEDRDAVEIIQKQLVEDGIIFKLKCQYKEVKQAADGTIEIHVVNDGNIEIVEVDQLLVATGRTPNVEGMGLEAAGVEYDKKRGIIVNDNLMTSTKGIFAVGDCSTEYKFTHVADFMARTVIRNALFFGSGKMSSLLIPWATFTEPEVAHVGLYDTDLYKKGIKFNTFVKKLSEVDRAITDGQEEGFVKIYVKEGTDKILGATIVAHNAGDMISEISVAMQAGFGLGSIAYVIHPYPTQAEAIRMCGDLYNKTRLTKFVKSMFRNLLAWRRK</sequence>
<keyword evidence="3 9" id="KW-0285">Flavoprotein</keyword>
<evidence type="ECO:0000256" key="2">
    <source>
        <dbReference type="ARBA" id="ARBA00007532"/>
    </source>
</evidence>
<organism evidence="11 12">
    <name type="scientific">Ostreobium quekettii</name>
    <dbReference type="NCBI Taxonomy" id="121088"/>
    <lineage>
        <taxon>Eukaryota</taxon>
        <taxon>Viridiplantae</taxon>
        <taxon>Chlorophyta</taxon>
        <taxon>core chlorophytes</taxon>
        <taxon>Ulvophyceae</taxon>
        <taxon>TCBD clade</taxon>
        <taxon>Bryopsidales</taxon>
        <taxon>Ostreobineae</taxon>
        <taxon>Ostreobiaceae</taxon>
        <taxon>Ostreobium</taxon>
    </lineage>
</organism>
<comment type="cofactor">
    <cofactor evidence="1">
        <name>FAD</name>
        <dbReference type="ChEBI" id="CHEBI:57692"/>
    </cofactor>
</comment>
<comment type="caution">
    <text evidence="11">The sequence shown here is derived from an EMBL/GenBank/DDBJ whole genome shotgun (WGS) entry which is preliminary data.</text>
</comment>
<dbReference type="PRINTS" id="PR00411">
    <property type="entry name" value="PNDRDTASEI"/>
</dbReference>
<dbReference type="SUPFAM" id="SSF51905">
    <property type="entry name" value="FAD/NAD(P)-binding domain"/>
    <property type="match status" value="1"/>
</dbReference>
<dbReference type="OrthoDB" id="361797at2759"/>
<dbReference type="GO" id="GO:0016668">
    <property type="term" value="F:oxidoreductase activity, acting on a sulfur group of donors, NAD(P) as acceptor"/>
    <property type="evidence" value="ECO:0007669"/>
    <property type="project" value="InterPro"/>
</dbReference>
<dbReference type="FunFam" id="3.30.390.30:FF:000001">
    <property type="entry name" value="Dihydrolipoyl dehydrogenase"/>
    <property type="match status" value="1"/>
</dbReference>
<dbReference type="PANTHER" id="PTHR43014:SF2">
    <property type="entry name" value="MERCURIC REDUCTASE"/>
    <property type="match status" value="1"/>
</dbReference>
<dbReference type="PROSITE" id="PS50186">
    <property type="entry name" value="DEP"/>
    <property type="match status" value="1"/>
</dbReference>
<evidence type="ECO:0000256" key="4">
    <source>
        <dbReference type="ARBA" id="ARBA00022827"/>
    </source>
</evidence>
<keyword evidence="4 9" id="KW-0274">FAD</keyword>
<comment type="similarity">
    <text evidence="2 9">Belongs to the class-I pyridine nucleotide-disulfide oxidoreductase family.</text>
</comment>
<dbReference type="PRINTS" id="PR00368">
    <property type="entry name" value="FADPNR"/>
</dbReference>
<dbReference type="InterPro" id="IPR012999">
    <property type="entry name" value="Pyr_OxRdtase_I_AS"/>
</dbReference>
<dbReference type="Pfam" id="PF00610">
    <property type="entry name" value="DEP"/>
    <property type="match status" value="1"/>
</dbReference>
<evidence type="ECO:0000313" key="11">
    <source>
        <dbReference type="EMBL" id="CAD7699825.1"/>
    </source>
</evidence>
<dbReference type="SUPFAM" id="SSF46785">
    <property type="entry name" value="Winged helix' DNA-binding domain"/>
    <property type="match status" value="1"/>
</dbReference>
<dbReference type="CDD" id="cd04371">
    <property type="entry name" value="DEP"/>
    <property type="match status" value="1"/>
</dbReference>
<evidence type="ECO:0000256" key="1">
    <source>
        <dbReference type="ARBA" id="ARBA00001974"/>
    </source>
</evidence>
<dbReference type="Pfam" id="PF02852">
    <property type="entry name" value="Pyr_redox_dim"/>
    <property type="match status" value="1"/>
</dbReference>
<evidence type="ECO:0000256" key="5">
    <source>
        <dbReference type="ARBA" id="ARBA00022857"/>
    </source>
</evidence>
<dbReference type="GO" id="GO:0035556">
    <property type="term" value="P:intracellular signal transduction"/>
    <property type="evidence" value="ECO:0007669"/>
    <property type="project" value="InterPro"/>
</dbReference>
<dbReference type="InterPro" id="IPR036188">
    <property type="entry name" value="FAD/NAD-bd_sf"/>
</dbReference>
<dbReference type="Gene3D" id="3.50.50.60">
    <property type="entry name" value="FAD/NAD(P)-binding domain"/>
    <property type="match status" value="2"/>
</dbReference>
<dbReference type="Proteomes" id="UP000708148">
    <property type="component" value="Unassembled WGS sequence"/>
</dbReference>
<keyword evidence="12" id="KW-1185">Reference proteome</keyword>
<dbReference type="Gene3D" id="3.30.390.30">
    <property type="match status" value="1"/>
</dbReference>
<proteinExistence type="inferred from homology"/>
<name>A0A8S1J101_9CHLO</name>
<keyword evidence="5" id="KW-0521">NADP</keyword>
<keyword evidence="6 9" id="KW-0560">Oxidoreductase</keyword>
<reference evidence="11" key="1">
    <citation type="submission" date="2020-12" db="EMBL/GenBank/DDBJ databases">
        <authorList>
            <person name="Iha C."/>
        </authorList>
    </citation>
    <scope>NUCLEOTIDE SEQUENCE</scope>
</reference>
<evidence type="ECO:0000256" key="6">
    <source>
        <dbReference type="ARBA" id="ARBA00023002"/>
    </source>
</evidence>
<protein>
    <recommendedName>
        <fullName evidence="10">DEP domain-containing protein</fullName>
    </recommendedName>
</protein>
<dbReference type="InterPro" id="IPR000591">
    <property type="entry name" value="DEP_dom"/>
</dbReference>
<dbReference type="InterPro" id="IPR016156">
    <property type="entry name" value="FAD/NAD-linked_Rdtase_dimer_sf"/>
</dbReference>
<dbReference type="InterPro" id="IPR004099">
    <property type="entry name" value="Pyr_nucl-diS_OxRdtase_dimer"/>
</dbReference>
<evidence type="ECO:0000256" key="9">
    <source>
        <dbReference type="RuleBase" id="RU003691"/>
    </source>
</evidence>
<keyword evidence="8 9" id="KW-0676">Redox-active center</keyword>
<accession>A0A8S1J101</accession>
<evidence type="ECO:0000313" key="12">
    <source>
        <dbReference type="Proteomes" id="UP000708148"/>
    </source>
</evidence>
<dbReference type="InterPro" id="IPR036390">
    <property type="entry name" value="WH_DNA-bd_sf"/>
</dbReference>
<feature type="domain" description="DEP" evidence="10">
    <location>
        <begin position="29"/>
        <end position="103"/>
    </location>
</feature>
<dbReference type="SUPFAM" id="SSF55424">
    <property type="entry name" value="FAD/NAD-linked reductases, dimerisation (C-terminal) domain"/>
    <property type="match status" value="1"/>
</dbReference>
<evidence type="ECO:0000256" key="3">
    <source>
        <dbReference type="ARBA" id="ARBA00022630"/>
    </source>
</evidence>
<dbReference type="GO" id="GO:0050660">
    <property type="term" value="F:flavin adenine dinucleotide binding"/>
    <property type="evidence" value="ECO:0007669"/>
    <property type="project" value="TreeGrafter"/>
</dbReference>
<dbReference type="Gene3D" id="1.10.10.10">
    <property type="entry name" value="Winged helix-like DNA-binding domain superfamily/Winged helix DNA-binding domain"/>
    <property type="match status" value="1"/>
</dbReference>
<dbReference type="PANTHER" id="PTHR43014">
    <property type="entry name" value="MERCURIC REDUCTASE"/>
    <property type="match status" value="1"/>
</dbReference>